<proteinExistence type="predicted"/>
<reference evidence="1" key="1">
    <citation type="submission" date="2021-05" db="EMBL/GenBank/DDBJ databases">
        <authorList>
            <person name="Alioto T."/>
            <person name="Alioto T."/>
            <person name="Gomez Garrido J."/>
        </authorList>
    </citation>
    <scope>NUCLEOTIDE SEQUENCE</scope>
</reference>
<dbReference type="EMBL" id="HBUF01154524">
    <property type="protein sequence ID" value="CAG6648887.1"/>
    <property type="molecule type" value="Transcribed_RNA"/>
</dbReference>
<sequence>MSGSDLLNMECMPVESLCVEGAFFGISVLSNSTAFSSHAQACIFLYESRPFSVNLSQGFGLDSSSETVPWESPRIYLANSLWPTLCTESSSRTRREMYRVSKLCVEYLSML</sequence>
<dbReference type="AlphaFoldDB" id="A0A8D8RFU8"/>
<organism evidence="1">
    <name type="scientific">Cacopsylla melanoneura</name>
    <dbReference type="NCBI Taxonomy" id="428564"/>
    <lineage>
        <taxon>Eukaryota</taxon>
        <taxon>Metazoa</taxon>
        <taxon>Ecdysozoa</taxon>
        <taxon>Arthropoda</taxon>
        <taxon>Hexapoda</taxon>
        <taxon>Insecta</taxon>
        <taxon>Pterygota</taxon>
        <taxon>Neoptera</taxon>
        <taxon>Paraneoptera</taxon>
        <taxon>Hemiptera</taxon>
        <taxon>Sternorrhyncha</taxon>
        <taxon>Psylloidea</taxon>
        <taxon>Psyllidae</taxon>
        <taxon>Psyllinae</taxon>
        <taxon>Cacopsylla</taxon>
    </lineage>
</organism>
<dbReference type="EMBL" id="HBUF01154519">
    <property type="protein sequence ID" value="CAG6648875.1"/>
    <property type="molecule type" value="Transcribed_RNA"/>
</dbReference>
<name>A0A8D8RFU8_9HEMI</name>
<evidence type="ECO:0000313" key="1">
    <source>
        <dbReference type="EMBL" id="CAG6648885.1"/>
    </source>
</evidence>
<accession>A0A8D8RFU8</accession>
<dbReference type="EMBL" id="HBUF01154523">
    <property type="protein sequence ID" value="CAG6648885.1"/>
    <property type="molecule type" value="Transcribed_RNA"/>
</dbReference>
<protein>
    <submittedName>
        <fullName evidence="1">Uncharacterized protein</fullName>
    </submittedName>
</protein>